<sequence length="548" mass="62304">MKSSLQELDDVELEISALSARQERLRHFIHAHTCLSSAFRQIMGDNRLLAAIFQLTTDSDGYNPLCQKEIPLVLASVCRQWRYVACSTPSLWTQIYLSVPGYRTSPIAPFLSIIHERGDRLKQWLERSRGERLHVYVNASANAEVSDATQAIELRKPQRQLASLLLPHSSMFISLTLNIPSYMQDVFGCIPVTQLKHLQTFRLLDSRPRESLSNTHPLDTIFRAPGLQKLHIHTPYYQPPVRWDQLTEIDIKGSYSRNLRLTSERAIEILRLASASLRVFRLGVWLVHHEIHPITLHMSHLQTAHFNIVVDEMTPAQIQAQIHAAFGTISAPNLVSFAVQVVDLADHPGFETPGVTTWPWPGMFQHSILENIEELYVHLPHSMPLPLDLLLDTLDSLSRVTKLTLAIHDLNVAKSLMSALSHSIRTPYPVCPRLTFLRMDFDVTDAELEQAVLAFAYAKSNDHAGTLPTIAVLEMLEVFCTDPPNLYHAFRRELERLRSQGMVVRWETLMPLQSGFLYRGEPWQSEWDRADAGYTDCLHHSTGRVTGC</sequence>
<gene>
    <name evidence="1" type="ORF">VNI00_018851</name>
</gene>
<comment type="caution">
    <text evidence="1">The sequence shown here is derived from an EMBL/GenBank/DDBJ whole genome shotgun (WGS) entry which is preliminary data.</text>
</comment>
<protein>
    <recommendedName>
        <fullName evidence="3">F-box domain-containing protein</fullName>
    </recommendedName>
</protein>
<dbReference type="Proteomes" id="UP001383192">
    <property type="component" value="Unassembled WGS sequence"/>
</dbReference>
<name>A0AAW0AVK3_9AGAR</name>
<keyword evidence="2" id="KW-1185">Reference proteome</keyword>
<evidence type="ECO:0000313" key="2">
    <source>
        <dbReference type="Proteomes" id="UP001383192"/>
    </source>
</evidence>
<proteinExistence type="predicted"/>
<organism evidence="1 2">
    <name type="scientific">Paramarasmius palmivorus</name>
    <dbReference type="NCBI Taxonomy" id="297713"/>
    <lineage>
        <taxon>Eukaryota</taxon>
        <taxon>Fungi</taxon>
        <taxon>Dikarya</taxon>
        <taxon>Basidiomycota</taxon>
        <taxon>Agaricomycotina</taxon>
        <taxon>Agaricomycetes</taxon>
        <taxon>Agaricomycetidae</taxon>
        <taxon>Agaricales</taxon>
        <taxon>Marasmiineae</taxon>
        <taxon>Marasmiaceae</taxon>
        <taxon>Paramarasmius</taxon>
    </lineage>
</organism>
<accession>A0AAW0AVK3</accession>
<evidence type="ECO:0000313" key="1">
    <source>
        <dbReference type="EMBL" id="KAK7016746.1"/>
    </source>
</evidence>
<dbReference type="SUPFAM" id="SSF81383">
    <property type="entry name" value="F-box domain"/>
    <property type="match status" value="1"/>
</dbReference>
<dbReference type="EMBL" id="JAYKXP010000279">
    <property type="protein sequence ID" value="KAK7016746.1"/>
    <property type="molecule type" value="Genomic_DNA"/>
</dbReference>
<reference evidence="1 2" key="1">
    <citation type="submission" date="2024-01" db="EMBL/GenBank/DDBJ databases">
        <title>A draft genome for a cacao thread blight-causing isolate of Paramarasmius palmivorus.</title>
        <authorList>
            <person name="Baruah I.K."/>
            <person name="Bukari Y."/>
            <person name="Amoako-Attah I."/>
            <person name="Meinhardt L.W."/>
            <person name="Bailey B.A."/>
            <person name="Cohen S.P."/>
        </authorList>
    </citation>
    <scope>NUCLEOTIDE SEQUENCE [LARGE SCALE GENOMIC DNA]</scope>
    <source>
        <strain evidence="1 2">GH-12</strain>
    </source>
</reference>
<dbReference type="AlphaFoldDB" id="A0AAW0AVK3"/>
<evidence type="ECO:0008006" key="3">
    <source>
        <dbReference type="Google" id="ProtNLM"/>
    </source>
</evidence>
<dbReference type="InterPro" id="IPR036047">
    <property type="entry name" value="F-box-like_dom_sf"/>
</dbReference>